<dbReference type="Pfam" id="PF01593">
    <property type="entry name" value="Amino_oxidase"/>
    <property type="match status" value="1"/>
</dbReference>
<dbReference type="GO" id="GO:0016491">
    <property type="term" value="F:oxidoreductase activity"/>
    <property type="evidence" value="ECO:0007669"/>
    <property type="project" value="InterPro"/>
</dbReference>
<dbReference type="AlphaFoldDB" id="A0AA39XSW2"/>
<gene>
    <name evidence="3" type="ORF">B0T16DRAFT_338923</name>
</gene>
<evidence type="ECO:0000313" key="3">
    <source>
        <dbReference type="EMBL" id="KAK0638505.1"/>
    </source>
</evidence>
<dbReference type="EMBL" id="JAULSV010000007">
    <property type="protein sequence ID" value="KAK0638505.1"/>
    <property type="molecule type" value="Genomic_DNA"/>
</dbReference>
<dbReference type="PANTHER" id="PTHR42923:SF42">
    <property type="entry name" value="AMINE OXIDASE DOMAIN-CONTAINING PROTEIN"/>
    <property type="match status" value="1"/>
</dbReference>
<dbReference type="InterPro" id="IPR002937">
    <property type="entry name" value="Amino_oxidase"/>
</dbReference>
<keyword evidence="1" id="KW-0812">Transmembrane</keyword>
<dbReference type="InterPro" id="IPR050464">
    <property type="entry name" value="Zeta_carotene_desat/Oxidored"/>
</dbReference>
<name>A0AA39XSW2_9PEZI</name>
<dbReference type="Gene3D" id="3.90.660.20">
    <property type="entry name" value="Protoporphyrinogen oxidase, mitochondrial, domain 2"/>
    <property type="match status" value="1"/>
</dbReference>
<evidence type="ECO:0000256" key="1">
    <source>
        <dbReference type="SAM" id="Phobius"/>
    </source>
</evidence>
<reference evidence="3" key="1">
    <citation type="submission" date="2023-06" db="EMBL/GenBank/DDBJ databases">
        <title>Genome-scale phylogeny and comparative genomics of the fungal order Sordariales.</title>
        <authorList>
            <consortium name="Lawrence Berkeley National Laboratory"/>
            <person name="Hensen N."/>
            <person name="Bonometti L."/>
            <person name="Westerberg I."/>
            <person name="Brannstrom I.O."/>
            <person name="Guillou S."/>
            <person name="Cros-Aarteil S."/>
            <person name="Calhoun S."/>
            <person name="Haridas S."/>
            <person name="Kuo A."/>
            <person name="Mondo S."/>
            <person name="Pangilinan J."/>
            <person name="Riley R."/>
            <person name="Labutti K."/>
            <person name="Andreopoulos B."/>
            <person name="Lipzen A."/>
            <person name="Chen C."/>
            <person name="Yanf M."/>
            <person name="Daum C."/>
            <person name="Ng V."/>
            <person name="Clum A."/>
            <person name="Steindorff A."/>
            <person name="Ohm R."/>
            <person name="Martin F."/>
            <person name="Silar P."/>
            <person name="Natvig D."/>
            <person name="Lalanne C."/>
            <person name="Gautier V."/>
            <person name="Ament-Velasquez S.L."/>
            <person name="Kruys A."/>
            <person name="Hutchinson M.I."/>
            <person name="Powell A.J."/>
            <person name="Barry K."/>
            <person name="Miller A.N."/>
            <person name="Grigoriev I.V."/>
            <person name="Debuchy R."/>
            <person name="Gladieux P."/>
            <person name="Thoren M.H."/>
            <person name="Johannesson H."/>
        </authorList>
    </citation>
    <scope>NUCLEOTIDE SEQUENCE</scope>
    <source>
        <strain evidence="3">SMH2532-1</strain>
    </source>
</reference>
<dbReference type="Proteomes" id="UP001174936">
    <property type="component" value="Unassembled WGS sequence"/>
</dbReference>
<feature type="transmembrane region" description="Helical" evidence="1">
    <location>
        <begin position="12"/>
        <end position="31"/>
    </location>
</feature>
<feature type="domain" description="Amine oxidase" evidence="2">
    <location>
        <begin position="228"/>
        <end position="319"/>
    </location>
</feature>
<keyword evidence="4" id="KW-1185">Reference proteome</keyword>
<dbReference type="SUPFAM" id="SSF51905">
    <property type="entry name" value="FAD/NAD(P)-binding domain"/>
    <property type="match status" value="1"/>
</dbReference>
<organism evidence="3 4">
    <name type="scientific">Cercophora newfieldiana</name>
    <dbReference type="NCBI Taxonomy" id="92897"/>
    <lineage>
        <taxon>Eukaryota</taxon>
        <taxon>Fungi</taxon>
        <taxon>Dikarya</taxon>
        <taxon>Ascomycota</taxon>
        <taxon>Pezizomycotina</taxon>
        <taxon>Sordariomycetes</taxon>
        <taxon>Sordariomycetidae</taxon>
        <taxon>Sordariales</taxon>
        <taxon>Lasiosphaeriaceae</taxon>
        <taxon>Cercophora</taxon>
    </lineage>
</organism>
<accession>A0AA39XSW2</accession>
<feature type="transmembrane region" description="Helical" evidence="1">
    <location>
        <begin position="151"/>
        <end position="173"/>
    </location>
</feature>
<sequence>MPESRSRDAGTPIRTAIIGTGLAGLTTAYLLHNDERQRYHVTLLEQADSLSFDSASVAVKNHQTGVVERVDLPMRASAGGYYANLNRMYRHLGIPMHPVRFLFVFAKTLRPNMNGISTTPTQPNSKEYFVHASNHHQLPPPRPSGYGIFRYLLEVLYLVICQLWFTVACFTIQPHSARETVANYLNRIWLPRRYITHYLLPLMSSVSTCTHAEFLVFPAGDLVGYVRLSYRQKHYTVCGGVRQVQAQLVRGIEKKTIRVRCRVLSVTPDSQTGRVTVRWQDVWEDSDDTIILCEEVFDRVVLAMSPDVVARILKVPGVSEAMAIIPTVRVESSVLAPADVSARYSIVEDREGTGSAVCMHHSASESAPAQVITLRTQFSGSQEFRGASQTEALHAMPSGVMVETCPLDGTKDQRVLKRAEFTRTLRTIVSRTIVEAVIGRVDVNIGWVNGQDNVWLAGSWCWDGMVLLEGCVVSAMRVAEDFGVCIPWKVKK</sequence>
<dbReference type="Gene3D" id="3.50.50.60">
    <property type="entry name" value="FAD/NAD(P)-binding domain"/>
    <property type="match status" value="2"/>
</dbReference>
<evidence type="ECO:0000259" key="2">
    <source>
        <dbReference type="Pfam" id="PF01593"/>
    </source>
</evidence>
<comment type="caution">
    <text evidence="3">The sequence shown here is derived from an EMBL/GenBank/DDBJ whole genome shotgun (WGS) entry which is preliminary data.</text>
</comment>
<dbReference type="PANTHER" id="PTHR42923">
    <property type="entry name" value="PROTOPORPHYRINOGEN OXIDASE"/>
    <property type="match status" value="1"/>
</dbReference>
<dbReference type="Pfam" id="PF13450">
    <property type="entry name" value="NAD_binding_8"/>
    <property type="match status" value="1"/>
</dbReference>
<keyword evidence="1" id="KW-1133">Transmembrane helix</keyword>
<dbReference type="InterPro" id="IPR036188">
    <property type="entry name" value="FAD/NAD-bd_sf"/>
</dbReference>
<protein>
    <recommendedName>
        <fullName evidence="2">Amine oxidase domain-containing protein</fullName>
    </recommendedName>
</protein>
<proteinExistence type="predicted"/>
<keyword evidence="1" id="KW-0472">Membrane</keyword>
<evidence type="ECO:0000313" key="4">
    <source>
        <dbReference type="Proteomes" id="UP001174936"/>
    </source>
</evidence>